<keyword evidence="9" id="KW-0902">Two-component regulatory system</keyword>
<evidence type="ECO:0000256" key="10">
    <source>
        <dbReference type="ARBA" id="ARBA00023026"/>
    </source>
</evidence>
<dbReference type="STRING" id="84029.CROST_07890"/>
<evidence type="ECO:0000256" key="9">
    <source>
        <dbReference type="ARBA" id="ARBA00023012"/>
    </source>
</evidence>
<dbReference type="CDD" id="cd06225">
    <property type="entry name" value="HAMP"/>
    <property type="match status" value="1"/>
</dbReference>
<sequence length="351" mass="40344">MLKHKHSYKLWFYFAFIIFTTMFLSFLGVVFIIYALNTFGHTTLFNSNPLYPLFTLLLISMLISTIVLLFVGRKILTPIIKLSTALNEVSKGNFNVRIPNNHFIKEITLMTNNFNLMVQELSSIETLRNDFIANVSHEFKTPLSSIEGYATLLQDKSLSEIEHDEYTKMIIESTRQLSTLSSNILKISKLENQEIIVKKTTYRLDEQIRHALLFFENKWNEKNINLDIELNSIIFYGNEDLLMQIWINIISNAIKFTPQNGTICITLNQLSDWVEIKISDTGIGMSIETQKHIFDKFYQNDKDRSVQGNGLGLTLVKKILELCNGQISVESEPGKGTTFIIKLQNTSPFDS</sequence>
<accession>A0A1S8MCX6</accession>
<protein>
    <recommendedName>
        <fullName evidence="13">Heme sensor protein HssS</fullName>
        <ecNumber evidence="3">2.7.13.3</ecNumber>
    </recommendedName>
</protein>
<keyword evidence="7" id="KW-0418">Kinase</keyword>
<evidence type="ECO:0000256" key="12">
    <source>
        <dbReference type="ARBA" id="ARBA00037219"/>
    </source>
</evidence>
<dbReference type="AlphaFoldDB" id="A0A1S8MCX6"/>
<dbReference type="SUPFAM" id="SSF47384">
    <property type="entry name" value="Homodimeric domain of signal transducing histidine kinase"/>
    <property type="match status" value="1"/>
</dbReference>
<evidence type="ECO:0000256" key="7">
    <source>
        <dbReference type="ARBA" id="ARBA00022777"/>
    </source>
</evidence>
<proteinExistence type="predicted"/>
<dbReference type="SMART" id="SM00388">
    <property type="entry name" value="HisKA"/>
    <property type="match status" value="1"/>
</dbReference>
<dbReference type="FunFam" id="1.10.287.130:FF:000001">
    <property type="entry name" value="Two-component sensor histidine kinase"/>
    <property type="match status" value="1"/>
</dbReference>
<dbReference type="Pfam" id="PF00672">
    <property type="entry name" value="HAMP"/>
    <property type="match status" value="1"/>
</dbReference>
<dbReference type="InterPro" id="IPR003594">
    <property type="entry name" value="HATPase_dom"/>
</dbReference>
<evidence type="ECO:0000256" key="6">
    <source>
        <dbReference type="ARBA" id="ARBA00022692"/>
    </source>
</evidence>
<dbReference type="EMBL" id="CP096983">
    <property type="protein sequence ID" value="URZ13590.1"/>
    <property type="molecule type" value="Genomic_DNA"/>
</dbReference>
<dbReference type="PRINTS" id="PR00344">
    <property type="entry name" value="BCTRLSENSOR"/>
</dbReference>
<dbReference type="InterPro" id="IPR036097">
    <property type="entry name" value="HisK_dim/P_sf"/>
</dbReference>
<dbReference type="SMART" id="SM00304">
    <property type="entry name" value="HAMP"/>
    <property type="match status" value="1"/>
</dbReference>
<evidence type="ECO:0000256" key="11">
    <source>
        <dbReference type="ARBA" id="ARBA00023136"/>
    </source>
</evidence>
<keyword evidence="5 14" id="KW-0808">Transferase</keyword>
<evidence type="ECO:0000256" key="3">
    <source>
        <dbReference type="ARBA" id="ARBA00012438"/>
    </source>
</evidence>
<dbReference type="CDD" id="cd00082">
    <property type="entry name" value="HisKA"/>
    <property type="match status" value="1"/>
</dbReference>
<dbReference type="SUPFAM" id="SSF55874">
    <property type="entry name" value="ATPase domain of HSP90 chaperone/DNA topoisomerase II/histidine kinase"/>
    <property type="match status" value="1"/>
</dbReference>
<dbReference type="Pfam" id="PF02518">
    <property type="entry name" value="HATPase_c"/>
    <property type="match status" value="1"/>
</dbReference>
<dbReference type="RefSeq" id="WP_077832890.1">
    <property type="nucleotide sequence ID" value="NZ_CP096983.1"/>
</dbReference>
<gene>
    <name evidence="14" type="primary">sasA_18</name>
    <name evidence="14" type="ORF">CROST_043560</name>
</gene>
<dbReference type="InterPro" id="IPR003660">
    <property type="entry name" value="HAMP_dom"/>
</dbReference>
<evidence type="ECO:0000256" key="1">
    <source>
        <dbReference type="ARBA" id="ARBA00000085"/>
    </source>
</evidence>
<evidence type="ECO:0000256" key="4">
    <source>
        <dbReference type="ARBA" id="ARBA00022553"/>
    </source>
</evidence>
<dbReference type="PROSITE" id="PS50885">
    <property type="entry name" value="HAMP"/>
    <property type="match status" value="1"/>
</dbReference>
<comment type="subcellular location">
    <subcellularLocation>
        <location evidence="2">Membrane</location>
        <topology evidence="2">Multi-pass membrane protein</topology>
    </subcellularLocation>
</comment>
<name>A0A1S8MCX6_9CLOT</name>
<dbReference type="EC" id="2.7.13.3" evidence="3"/>
<evidence type="ECO:0000313" key="15">
    <source>
        <dbReference type="Proteomes" id="UP000190951"/>
    </source>
</evidence>
<dbReference type="PROSITE" id="PS50109">
    <property type="entry name" value="HIS_KIN"/>
    <property type="match status" value="1"/>
</dbReference>
<dbReference type="InterPro" id="IPR005467">
    <property type="entry name" value="His_kinase_dom"/>
</dbReference>
<dbReference type="GO" id="GO:0000155">
    <property type="term" value="F:phosphorelay sensor kinase activity"/>
    <property type="evidence" value="ECO:0007669"/>
    <property type="project" value="InterPro"/>
</dbReference>
<dbReference type="Gene3D" id="1.10.287.130">
    <property type="match status" value="1"/>
</dbReference>
<dbReference type="InterPro" id="IPR003661">
    <property type="entry name" value="HisK_dim/P_dom"/>
</dbReference>
<dbReference type="Gene3D" id="6.10.340.10">
    <property type="match status" value="1"/>
</dbReference>
<dbReference type="PANTHER" id="PTHR45528:SF11">
    <property type="entry name" value="HISTIDINE KINASE"/>
    <property type="match status" value="1"/>
</dbReference>
<keyword evidence="8" id="KW-1133">Transmembrane helix</keyword>
<keyword evidence="4" id="KW-0597">Phosphoprotein</keyword>
<keyword evidence="10" id="KW-0843">Virulence</keyword>
<keyword evidence="11" id="KW-0472">Membrane</keyword>
<dbReference type="InterPro" id="IPR004358">
    <property type="entry name" value="Sig_transdc_His_kin-like_C"/>
</dbReference>
<evidence type="ECO:0000256" key="5">
    <source>
        <dbReference type="ARBA" id="ARBA00022679"/>
    </source>
</evidence>
<dbReference type="PANTHER" id="PTHR45528">
    <property type="entry name" value="SENSOR HISTIDINE KINASE CPXA"/>
    <property type="match status" value="1"/>
</dbReference>
<dbReference type="Pfam" id="PF00512">
    <property type="entry name" value="HisKA"/>
    <property type="match status" value="1"/>
</dbReference>
<evidence type="ECO:0000256" key="2">
    <source>
        <dbReference type="ARBA" id="ARBA00004141"/>
    </source>
</evidence>
<dbReference type="Proteomes" id="UP000190951">
    <property type="component" value="Chromosome"/>
</dbReference>
<dbReference type="KEGG" id="crw:CROST_043560"/>
<organism evidence="14 15">
    <name type="scientific">Clostridium felsineum</name>
    <dbReference type="NCBI Taxonomy" id="36839"/>
    <lineage>
        <taxon>Bacteria</taxon>
        <taxon>Bacillati</taxon>
        <taxon>Bacillota</taxon>
        <taxon>Clostridia</taxon>
        <taxon>Eubacteriales</taxon>
        <taxon>Clostridiaceae</taxon>
        <taxon>Clostridium</taxon>
    </lineage>
</organism>
<dbReference type="Gene3D" id="3.30.565.10">
    <property type="entry name" value="Histidine kinase-like ATPase, C-terminal domain"/>
    <property type="match status" value="1"/>
</dbReference>
<dbReference type="GO" id="GO:0005886">
    <property type="term" value="C:plasma membrane"/>
    <property type="evidence" value="ECO:0007669"/>
    <property type="project" value="TreeGrafter"/>
</dbReference>
<dbReference type="SMART" id="SM00387">
    <property type="entry name" value="HATPase_c"/>
    <property type="match status" value="1"/>
</dbReference>
<evidence type="ECO:0000256" key="8">
    <source>
        <dbReference type="ARBA" id="ARBA00022989"/>
    </source>
</evidence>
<evidence type="ECO:0000256" key="13">
    <source>
        <dbReference type="ARBA" id="ARBA00040841"/>
    </source>
</evidence>
<evidence type="ECO:0000313" key="14">
    <source>
        <dbReference type="EMBL" id="URZ13590.1"/>
    </source>
</evidence>
<comment type="catalytic activity">
    <reaction evidence="1">
        <text>ATP + protein L-histidine = ADP + protein N-phospho-L-histidine.</text>
        <dbReference type="EC" id="2.7.13.3"/>
    </reaction>
</comment>
<dbReference type="InterPro" id="IPR036890">
    <property type="entry name" value="HATPase_C_sf"/>
</dbReference>
<keyword evidence="15" id="KW-1185">Reference proteome</keyword>
<dbReference type="FunFam" id="3.30.565.10:FF:000006">
    <property type="entry name" value="Sensor histidine kinase WalK"/>
    <property type="match status" value="1"/>
</dbReference>
<dbReference type="SUPFAM" id="SSF158472">
    <property type="entry name" value="HAMP domain-like"/>
    <property type="match status" value="1"/>
</dbReference>
<comment type="function">
    <text evidence="12">Member of the two-component regulatory system HssS/HssR involved in intracellular heme homeostasis and tempering of staphylococcal virulence. HssS functions as a heme sensor histidine kinase which is autophosphorylated at a histidine residue and transfers its phosphate group to an aspartate residue of HssR. HssR/HssS activates the expression of hrtAB, an efflux pump, in response to extracellular heme, hemin, hemoglobin or blood.</text>
</comment>
<reference evidence="14 15" key="1">
    <citation type="submission" date="2022-04" db="EMBL/GenBank/DDBJ databases">
        <title>Genome sequence of C. roseum typestrain.</title>
        <authorList>
            <person name="Poehlein A."/>
            <person name="Schoch T."/>
            <person name="Duerre P."/>
            <person name="Daniel R."/>
        </authorList>
    </citation>
    <scope>NUCLEOTIDE SEQUENCE [LARGE SCALE GENOMIC DNA]</scope>
    <source>
        <strain evidence="14 15">DSM 7320</strain>
    </source>
</reference>
<dbReference type="CDD" id="cd00075">
    <property type="entry name" value="HATPase"/>
    <property type="match status" value="1"/>
</dbReference>
<keyword evidence="6" id="KW-0812">Transmembrane</keyword>
<dbReference type="InterPro" id="IPR050398">
    <property type="entry name" value="HssS/ArlS-like"/>
</dbReference>